<organism evidence="5 6">
    <name type="scientific">Temnothorax longispinosus</name>
    <dbReference type="NCBI Taxonomy" id="300112"/>
    <lineage>
        <taxon>Eukaryota</taxon>
        <taxon>Metazoa</taxon>
        <taxon>Ecdysozoa</taxon>
        <taxon>Arthropoda</taxon>
        <taxon>Hexapoda</taxon>
        <taxon>Insecta</taxon>
        <taxon>Pterygota</taxon>
        <taxon>Neoptera</taxon>
        <taxon>Endopterygota</taxon>
        <taxon>Hymenoptera</taxon>
        <taxon>Apocrita</taxon>
        <taxon>Aculeata</taxon>
        <taxon>Formicoidea</taxon>
        <taxon>Formicidae</taxon>
        <taxon>Myrmicinae</taxon>
        <taxon>Temnothorax</taxon>
    </lineage>
</organism>
<accession>A0A4S2JFB9</accession>
<dbReference type="SMART" id="SM00174">
    <property type="entry name" value="RHO"/>
    <property type="match status" value="1"/>
</dbReference>
<dbReference type="PANTHER" id="PTHR39074">
    <property type="entry name" value="AGAP007547-PA"/>
    <property type="match status" value="1"/>
</dbReference>
<feature type="transmembrane region" description="Helical" evidence="4">
    <location>
        <begin position="87"/>
        <end position="106"/>
    </location>
</feature>
<evidence type="ECO:0000256" key="1">
    <source>
        <dbReference type="ARBA" id="ARBA00053444"/>
    </source>
</evidence>
<dbReference type="Pfam" id="PF00071">
    <property type="entry name" value="Ras"/>
    <property type="match status" value="1"/>
</dbReference>
<protein>
    <recommendedName>
        <fullName evidence="2">Ras-related protein Rab-1</fullName>
    </recommendedName>
    <alternativeName>
        <fullName evidence="3">Small GTP-binding protein rab1</fullName>
    </alternativeName>
</protein>
<proteinExistence type="predicted"/>
<sequence length="530" mass="60912">MIAMLKRALCKNIVTSGSRFVGIIGPLTIPPLQIATLYYFWQDYSRVVDKRYCSCSCWDTVFKGSYESGIAPYKHMYFNATSNMLKIWILIVIGVIVFYETMKHLAKLAIKQRLRQSMMLLFSSALFSNYYSWWVYINYWNDDFYSQWYHQLFFTVTELISSCWVVYLADKKNPITHRKAFGIAAIALLHIVAGGWDQFFENVVRGEGQAHQVIRDLGFMIPDILHVVVPLWLIKRESIYNIHLPNSLAYMLSIVMFGLCIWSFLLICYKLRTVASLKYYSNASLESIFHPHPSGRSLRTTPADDSVVDPTTVQNRPRPTANMALDFAATYKVLVLGDSNVGKTCIVHRYCDERYYDTYISTIGIDFKQKIINLDGTPIKLQIWDTAGQERFRTLTTAYYRGAMGILLMYDVTSLESFNHLSYWLRNIQENASPDVVKVLAANKCDATANRAVEAERGQKIAENFDMPFFEVSCKENINIEEAFLTLARRIREQRGRRASLFEASEREGADSIIKAQSPSQQGDAWRCSC</sequence>
<keyword evidence="4" id="KW-1133">Transmembrane helix</keyword>
<dbReference type="CDD" id="cd00154">
    <property type="entry name" value="Rab"/>
    <property type="match status" value="1"/>
</dbReference>
<comment type="caution">
    <text evidence="5">The sequence shown here is derived from an EMBL/GenBank/DDBJ whole genome shotgun (WGS) entry which is preliminary data.</text>
</comment>
<dbReference type="PROSITE" id="PS51421">
    <property type="entry name" value="RAS"/>
    <property type="match status" value="1"/>
</dbReference>
<dbReference type="Proteomes" id="UP000310200">
    <property type="component" value="Unassembled WGS sequence"/>
</dbReference>
<gene>
    <name evidence="5" type="ORF">DBV15_07885</name>
</gene>
<dbReference type="PRINTS" id="PR00449">
    <property type="entry name" value="RASTRNSFRMNG"/>
</dbReference>
<keyword evidence="4" id="KW-0812">Transmembrane</keyword>
<keyword evidence="6" id="KW-1185">Reference proteome</keyword>
<feature type="transmembrane region" description="Helical" evidence="4">
    <location>
        <begin position="20"/>
        <end position="41"/>
    </location>
</feature>
<keyword evidence="4" id="KW-0472">Membrane</keyword>
<dbReference type="STRING" id="300112.A0A4S2JFB9"/>
<dbReference type="Gene3D" id="3.40.50.300">
    <property type="entry name" value="P-loop containing nucleotide triphosphate hydrolases"/>
    <property type="match status" value="1"/>
</dbReference>
<evidence type="ECO:0000256" key="4">
    <source>
        <dbReference type="SAM" id="Phobius"/>
    </source>
</evidence>
<evidence type="ECO:0000313" key="5">
    <source>
        <dbReference type="EMBL" id="TGZ33047.1"/>
    </source>
</evidence>
<name>A0A4S2JFB9_9HYME</name>
<dbReference type="PANTHER" id="PTHR39074:SF1">
    <property type="entry name" value="AGAP007547-PA"/>
    <property type="match status" value="1"/>
</dbReference>
<dbReference type="InterPro" id="IPR001806">
    <property type="entry name" value="Small_GTPase"/>
</dbReference>
<dbReference type="InterPro" id="IPR005225">
    <property type="entry name" value="Small_GTP-bd"/>
</dbReference>
<evidence type="ECO:0000256" key="3">
    <source>
        <dbReference type="ARBA" id="ARBA00081865"/>
    </source>
</evidence>
<dbReference type="AlphaFoldDB" id="A0A4S2JFB9"/>
<feature type="transmembrane region" description="Helical" evidence="4">
    <location>
        <begin position="248"/>
        <end position="269"/>
    </location>
</feature>
<dbReference type="FunFam" id="3.40.50.300:FF:001018">
    <property type="entry name" value="Rab family GTPase"/>
    <property type="match status" value="1"/>
</dbReference>
<evidence type="ECO:0000256" key="2">
    <source>
        <dbReference type="ARBA" id="ARBA00067099"/>
    </source>
</evidence>
<dbReference type="SUPFAM" id="SSF52540">
    <property type="entry name" value="P-loop containing nucleoside triphosphate hydrolases"/>
    <property type="match status" value="1"/>
</dbReference>
<feature type="transmembrane region" description="Helical" evidence="4">
    <location>
        <begin position="148"/>
        <end position="168"/>
    </location>
</feature>
<dbReference type="GO" id="GO:0003924">
    <property type="term" value="F:GTPase activity"/>
    <property type="evidence" value="ECO:0007669"/>
    <property type="project" value="InterPro"/>
</dbReference>
<dbReference type="NCBIfam" id="TIGR00231">
    <property type="entry name" value="small_GTP"/>
    <property type="match status" value="1"/>
</dbReference>
<dbReference type="EMBL" id="QBLH01003801">
    <property type="protein sequence ID" value="TGZ33047.1"/>
    <property type="molecule type" value="Genomic_DNA"/>
</dbReference>
<feature type="transmembrane region" description="Helical" evidence="4">
    <location>
        <begin position="180"/>
        <end position="196"/>
    </location>
</feature>
<evidence type="ECO:0000313" key="6">
    <source>
        <dbReference type="Proteomes" id="UP000310200"/>
    </source>
</evidence>
<dbReference type="SMART" id="SM00175">
    <property type="entry name" value="RAB"/>
    <property type="match status" value="1"/>
</dbReference>
<dbReference type="SMART" id="SM00176">
    <property type="entry name" value="RAN"/>
    <property type="match status" value="1"/>
</dbReference>
<dbReference type="InterPro" id="IPR027417">
    <property type="entry name" value="P-loop_NTPase"/>
</dbReference>
<dbReference type="PROSITE" id="PS51419">
    <property type="entry name" value="RAB"/>
    <property type="match status" value="1"/>
</dbReference>
<feature type="transmembrane region" description="Helical" evidence="4">
    <location>
        <begin position="118"/>
        <end position="136"/>
    </location>
</feature>
<dbReference type="SMART" id="SM00173">
    <property type="entry name" value="RAS"/>
    <property type="match status" value="1"/>
</dbReference>
<comment type="function">
    <text evidence="1">Protein transport. Probably involved in vesicular traffic from ER to Golgi.</text>
</comment>
<reference evidence="5 6" key="1">
    <citation type="journal article" date="2019" name="Philos. Trans. R. Soc. Lond., B, Biol. Sci.">
        <title>Ant behaviour and brain gene expression of defending hosts depend on the ecological success of the intruding social parasite.</title>
        <authorList>
            <person name="Kaur R."/>
            <person name="Stoldt M."/>
            <person name="Jongepier E."/>
            <person name="Feldmeyer B."/>
            <person name="Menzel F."/>
            <person name="Bornberg-Bauer E."/>
            <person name="Foitzik S."/>
        </authorList>
    </citation>
    <scope>NUCLEOTIDE SEQUENCE [LARGE SCALE GENOMIC DNA]</scope>
    <source>
        <tissue evidence="5">Whole body</tissue>
    </source>
</reference>
<dbReference type="GO" id="GO:0005525">
    <property type="term" value="F:GTP binding"/>
    <property type="evidence" value="ECO:0007669"/>
    <property type="project" value="InterPro"/>
</dbReference>